<evidence type="ECO:0000256" key="1">
    <source>
        <dbReference type="ARBA" id="ARBA00022737"/>
    </source>
</evidence>
<feature type="domain" description="Nephrocystin 3-like N-terminal" evidence="3">
    <location>
        <begin position="344"/>
        <end position="465"/>
    </location>
</feature>
<evidence type="ECO:0000259" key="2">
    <source>
        <dbReference type="Pfam" id="PF13271"/>
    </source>
</evidence>
<protein>
    <submittedName>
        <fullName evidence="4">Uncharacterized protein</fullName>
    </submittedName>
</protein>
<evidence type="ECO:0000313" key="5">
    <source>
        <dbReference type="Proteomes" id="UP000683360"/>
    </source>
</evidence>
<comment type="caution">
    <text evidence="4">The sequence shown here is derived from an EMBL/GenBank/DDBJ whole genome shotgun (WGS) entry which is preliminary data.</text>
</comment>
<reference evidence="4" key="1">
    <citation type="submission" date="2021-03" db="EMBL/GenBank/DDBJ databases">
        <authorList>
            <person name="Bekaert M."/>
        </authorList>
    </citation>
    <scope>NUCLEOTIDE SEQUENCE</scope>
</reference>
<dbReference type="Pfam" id="PF13271">
    <property type="entry name" value="DUF4062"/>
    <property type="match status" value="1"/>
</dbReference>
<dbReference type="GO" id="GO:0080008">
    <property type="term" value="C:Cul4-RING E3 ubiquitin ligase complex"/>
    <property type="evidence" value="ECO:0007669"/>
    <property type="project" value="TreeGrafter"/>
</dbReference>
<accession>A0A8S3U122</accession>
<dbReference type="InterPro" id="IPR051191">
    <property type="entry name" value="DCAF12"/>
</dbReference>
<keyword evidence="5" id="KW-1185">Reference proteome</keyword>
<dbReference type="AlphaFoldDB" id="A0A8S3U122"/>
<name>A0A8S3U122_MYTED</name>
<dbReference type="InterPro" id="IPR056884">
    <property type="entry name" value="NPHP3-like_N"/>
</dbReference>
<dbReference type="PANTHER" id="PTHR19860">
    <property type="entry name" value="DDB1- AND CUL4-ASSOCIATED FACTOR 12-RELATED"/>
    <property type="match status" value="1"/>
</dbReference>
<dbReference type="EMBL" id="CAJPWZ010002391">
    <property type="protein sequence ID" value="CAG2237553.1"/>
    <property type="molecule type" value="Genomic_DNA"/>
</dbReference>
<evidence type="ECO:0000259" key="3">
    <source>
        <dbReference type="Pfam" id="PF24883"/>
    </source>
</evidence>
<dbReference type="Proteomes" id="UP000683360">
    <property type="component" value="Unassembled WGS sequence"/>
</dbReference>
<dbReference type="Pfam" id="PF24883">
    <property type="entry name" value="NPHP3_N"/>
    <property type="match status" value="1"/>
</dbReference>
<sequence>MYMKYRERLEKENKESIDVSVQTTVKSCWNEVDKQCQEYKPFTSTKPRGKSGWKIVRVFVSSTFTDFFNEREILVKKIFPELREWCKLRHIHLIECDLRWGVPKEATTQLVIDTCLEELNRCHEDTNGQPFFLGLIGKRYGWIPDKTDVSDELKEKFQWVDNTSITFMEILHGALRCKSPNAAFFFRSDEVIDSIPEKALKRFIDEETLSKQHLIALKRQLKKIFPDQVYDYNCKVDGMQDTAGRERVKFSELDKFSDQVLDFFKTAIAKMYDDNKTSEYDEEEIEEENQKFYIENKSELVVGQDNLLKILTSYLKGEPLSDIPESEDSKSFVRDLKFWGETVPEDNMIMCIKGHPGYGKSTLLSKVVNDFLKDGYEVFFHFVGCSASSKNTETLCKRLVRALEKKVLKKDENTNHAIDGEEGSVQSSMERLKCLMPVLREQQTKLCIVIDAVNELPDCNTYNHLSWLPPRFPGNIKCIISSADTHPPTVARLTEHSCYVCEVGPINKEAAEVIVSKTLKKFNKQLDKDQLSLIVSRPCATNPLWLTMLLEELRMFGDFRTLDSKIEKVSDSVDSLLTDIVNRIIAEDDTGLVKKSLCLLACAIESIQLHDLSNMLGDISNKEPVAPLYWSQTRRVLSPYIKEIGVQSNISFYHMEIRRIVRQLLITNHGREWYRLLALYYTKWCPDERSRSLFAPKYCLNANLKAELLEFYDKDPAAELIHDRLRSQHFKNLRCQSQATVTPQLFPVVICQFCSTKTCRKKFRIQNKDCCVVCKSSLTFKNAVANLCNFHAFGHNDKYGKCLYCNMIVPKENSNVKNMMGNVGKLCMNCSFGHVHKKCAMVSIK</sequence>
<dbReference type="InterPro" id="IPR027417">
    <property type="entry name" value="P-loop_NTPase"/>
</dbReference>
<evidence type="ECO:0000313" key="4">
    <source>
        <dbReference type="EMBL" id="CAG2237553.1"/>
    </source>
</evidence>
<organism evidence="4 5">
    <name type="scientific">Mytilus edulis</name>
    <name type="common">Blue mussel</name>
    <dbReference type="NCBI Taxonomy" id="6550"/>
    <lineage>
        <taxon>Eukaryota</taxon>
        <taxon>Metazoa</taxon>
        <taxon>Spiralia</taxon>
        <taxon>Lophotrochozoa</taxon>
        <taxon>Mollusca</taxon>
        <taxon>Bivalvia</taxon>
        <taxon>Autobranchia</taxon>
        <taxon>Pteriomorphia</taxon>
        <taxon>Mytilida</taxon>
        <taxon>Mytiloidea</taxon>
        <taxon>Mytilidae</taxon>
        <taxon>Mytilinae</taxon>
        <taxon>Mytilus</taxon>
    </lineage>
</organism>
<gene>
    <name evidence="4" type="ORF">MEDL_50002</name>
</gene>
<dbReference type="Gene3D" id="3.40.50.300">
    <property type="entry name" value="P-loop containing nucleotide triphosphate hydrolases"/>
    <property type="match status" value="1"/>
</dbReference>
<keyword evidence="1" id="KW-0677">Repeat</keyword>
<dbReference type="OrthoDB" id="2325716at2759"/>
<dbReference type="PANTHER" id="PTHR19860:SF42">
    <property type="entry name" value="RING-TYPE DOMAIN-CONTAINING PROTEIN"/>
    <property type="match status" value="1"/>
</dbReference>
<feature type="domain" description="DUF4062" evidence="2">
    <location>
        <begin position="57"/>
        <end position="150"/>
    </location>
</feature>
<proteinExistence type="predicted"/>
<dbReference type="InterPro" id="IPR025139">
    <property type="entry name" value="DUF4062"/>
</dbReference>
<dbReference type="SUPFAM" id="SSF52540">
    <property type="entry name" value="P-loop containing nucleoside triphosphate hydrolases"/>
    <property type="match status" value="1"/>
</dbReference>